<dbReference type="OrthoDB" id="366418at2"/>
<dbReference type="NCBIfam" id="NF033751">
    <property type="entry name" value="pallilysin_like"/>
    <property type="match status" value="1"/>
</dbReference>
<accession>E1R3A6</accession>
<evidence type="ECO:0000256" key="1">
    <source>
        <dbReference type="SAM" id="MobiDB-lite"/>
    </source>
</evidence>
<dbReference type="Pfam" id="PF18663">
    <property type="entry name" value="Pallilysin"/>
    <property type="match status" value="1"/>
</dbReference>
<evidence type="ECO:0000313" key="4">
    <source>
        <dbReference type="Proteomes" id="UP000002318"/>
    </source>
</evidence>
<evidence type="ECO:0000313" key="3">
    <source>
        <dbReference type="EMBL" id="ADK81537.1"/>
    </source>
</evidence>
<sequence>MKHSILILLIPMVLIGCGNGEKRGQQKAYSSTSEENSSAASSETKQISDSTREQIEGLLYGDEKTSEPKIAIAPPYSLVQILDVNLDLDRNDEQILVVKAGDSPDSPIKIIIADYDTLRDGYYPAWESETGATQRRFFGVTLSDVVGDHNTEIICSGIDSQGKQTLDIFRRESRANNMAISYEPIITIAVEGTIEIRESERSQAYLNGLKNGDSFPVFATVENENETVRSMYAWRSGDGYYIKVNEEKTPREEIEDRKLRELFNSGVDAFEEFLSRNWNGDHNSTILFDKSSQEITLYSGDIQEIYHWNSSYRFLSNSISIKGENELVPYIRVEISIRILDSGSIRVSLYDIDNQTWRKSLNDSWSGTYYAVPKGTSPEKRGTPEAPVKLPTLSGFYRGESGEELILTPPRFTLSANGEQLSGGFAVYMLNVPVFELKIIDDRGIGRGEQAYRLVYKEEQDNDKITRTLGLIPGIIGMKGFIETDDPEMRFRQIEYFEDDQSQ</sequence>
<proteinExistence type="predicted"/>
<dbReference type="eggNOG" id="ENOG5034196">
    <property type="taxonomic scope" value="Bacteria"/>
</dbReference>
<dbReference type="STRING" id="573413.Spirs_2423"/>
<keyword evidence="4" id="KW-1185">Reference proteome</keyword>
<dbReference type="InterPro" id="IPR041037">
    <property type="entry name" value="Pallilysin"/>
</dbReference>
<feature type="region of interest" description="Disordered" evidence="1">
    <location>
        <begin position="24"/>
        <end position="52"/>
    </location>
</feature>
<organism evidence="3 4">
    <name type="scientific">Sediminispirochaeta smaragdinae (strain DSM 11293 / JCM 15392 / SEBR 4228)</name>
    <name type="common">Spirochaeta smaragdinae</name>
    <dbReference type="NCBI Taxonomy" id="573413"/>
    <lineage>
        <taxon>Bacteria</taxon>
        <taxon>Pseudomonadati</taxon>
        <taxon>Spirochaetota</taxon>
        <taxon>Spirochaetia</taxon>
        <taxon>Spirochaetales</taxon>
        <taxon>Spirochaetaceae</taxon>
        <taxon>Sediminispirochaeta</taxon>
    </lineage>
</organism>
<dbReference type="EMBL" id="CP002116">
    <property type="protein sequence ID" value="ADK81537.1"/>
    <property type="molecule type" value="Genomic_DNA"/>
</dbReference>
<dbReference type="Proteomes" id="UP000002318">
    <property type="component" value="Chromosome"/>
</dbReference>
<dbReference type="PROSITE" id="PS51257">
    <property type="entry name" value="PROKAR_LIPOPROTEIN"/>
    <property type="match status" value="1"/>
</dbReference>
<dbReference type="HOGENOM" id="CLU_533045_0_0_12"/>
<name>E1R3A6_SEDSS</name>
<evidence type="ECO:0000259" key="2">
    <source>
        <dbReference type="Pfam" id="PF18663"/>
    </source>
</evidence>
<protein>
    <recommendedName>
        <fullName evidence="2">Pallilysin beta barrel domain-containing protein</fullName>
    </recommendedName>
</protein>
<dbReference type="AlphaFoldDB" id="E1R3A6"/>
<gene>
    <name evidence="3" type="ordered locus">Spirs_2423</name>
</gene>
<feature type="compositionally biased region" description="Low complexity" evidence="1">
    <location>
        <begin position="30"/>
        <end position="44"/>
    </location>
</feature>
<feature type="domain" description="Pallilysin beta barrel" evidence="2">
    <location>
        <begin position="257"/>
        <end position="369"/>
    </location>
</feature>
<reference evidence="3 4" key="1">
    <citation type="journal article" date="2010" name="Stand. Genomic Sci.">
        <title>Complete genome sequence of Spirochaeta smaragdinae type strain (SEBR 4228).</title>
        <authorList>
            <person name="Mavromatis K."/>
            <person name="Yasawong M."/>
            <person name="Chertkov O."/>
            <person name="Lapidus A."/>
            <person name="Lucas S."/>
            <person name="Nolan M."/>
            <person name="Del Rio T.G."/>
            <person name="Tice H."/>
            <person name="Cheng J.F."/>
            <person name="Pitluck S."/>
            <person name="Liolios K."/>
            <person name="Ivanova N."/>
            <person name="Tapia R."/>
            <person name="Han C."/>
            <person name="Bruce D."/>
            <person name="Goodwin L."/>
            <person name="Pati A."/>
            <person name="Chen A."/>
            <person name="Palaniappan K."/>
            <person name="Land M."/>
            <person name="Hauser L."/>
            <person name="Chang Y.J."/>
            <person name="Jeffries C.D."/>
            <person name="Detter J.C."/>
            <person name="Rohde M."/>
            <person name="Brambilla E."/>
            <person name="Spring S."/>
            <person name="Goker M."/>
            <person name="Sikorski J."/>
            <person name="Woyke T."/>
            <person name="Bristow J."/>
            <person name="Eisen J.A."/>
            <person name="Markowitz V."/>
            <person name="Hugenholtz P."/>
            <person name="Klenk H.P."/>
            <person name="Kyrpides N.C."/>
        </authorList>
    </citation>
    <scope>NUCLEOTIDE SEQUENCE [LARGE SCALE GENOMIC DNA]</scope>
    <source>
        <strain evidence="4">DSM 11293 / JCM 15392 / SEBR 4228</strain>
    </source>
</reference>
<dbReference type="KEGG" id="ssm:Spirs_2423"/>
<dbReference type="RefSeq" id="WP_013255000.1">
    <property type="nucleotide sequence ID" value="NC_014364.1"/>
</dbReference>